<keyword evidence="2" id="KW-1133">Transmembrane helix</keyword>
<dbReference type="Proteomes" id="UP000284842">
    <property type="component" value="Unassembled WGS sequence"/>
</dbReference>
<feature type="compositionally biased region" description="Gly residues" evidence="1">
    <location>
        <begin position="273"/>
        <end position="284"/>
    </location>
</feature>
<organism evidence="4 5">
    <name type="scientific">Panaeolus cyanescens</name>
    <dbReference type="NCBI Taxonomy" id="181874"/>
    <lineage>
        <taxon>Eukaryota</taxon>
        <taxon>Fungi</taxon>
        <taxon>Dikarya</taxon>
        <taxon>Basidiomycota</taxon>
        <taxon>Agaricomycotina</taxon>
        <taxon>Agaricomycetes</taxon>
        <taxon>Agaricomycetidae</taxon>
        <taxon>Agaricales</taxon>
        <taxon>Agaricineae</taxon>
        <taxon>Galeropsidaceae</taxon>
        <taxon>Panaeolus</taxon>
    </lineage>
</organism>
<feature type="domain" description="HPP transmembrane region" evidence="3">
    <location>
        <begin position="63"/>
        <end position="229"/>
    </location>
</feature>
<evidence type="ECO:0000313" key="4">
    <source>
        <dbReference type="EMBL" id="PPQ71933.1"/>
    </source>
</evidence>
<feature type="transmembrane region" description="Helical" evidence="2">
    <location>
        <begin position="200"/>
        <end position="220"/>
    </location>
</feature>
<keyword evidence="5" id="KW-1185">Reference proteome</keyword>
<sequence length="334" mass="36196">LDYSSLVKGTANHSHPTTSVADLVPPTYPPEKPMTHAHHPSRLSRLPTFISHWLGYRTHPLPPRPPHIVYLWSFIGSFVGLAVIQAVFGQAQYFIERGVPGIVASYGATAVLIYGAIEAPLAQPLPTFGGHFAGALIGVCITKLFGLIKDEEKFESLLWLSGSLACSITIVVMQMTGTTHPPAGATALLASTNTDIRLLGWYYLPVVMLTSVLALTVALINNNIQRRYPVFWLKPAPANPKPSMKTGLPPPTGIEELEKGIHGIENGLHHGHGNGNGNGHGGHANGHSRVEEKEKEKDIAEVREVNLDIDDQRTETVTEGSRSRACSRRDDSVV</sequence>
<protein>
    <recommendedName>
        <fullName evidence="3">HPP transmembrane region domain-containing protein</fullName>
    </recommendedName>
</protein>
<keyword evidence="2" id="KW-0812">Transmembrane</keyword>
<feature type="non-terminal residue" evidence="4">
    <location>
        <position position="1"/>
    </location>
</feature>
<dbReference type="InterPro" id="IPR058581">
    <property type="entry name" value="TM_HPP"/>
</dbReference>
<evidence type="ECO:0000256" key="1">
    <source>
        <dbReference type="SAM" id="MobiDB-lite"/>
    </source>
</evidence>
<name>A0A409W0D7_9AGAR</name>
<dbReference type="AlphaFoldDB" id="A0A409W0D7"/>
<dbReference type="Pfam" id="PF04982">
    <property type="entry name" value="TM_HPP"/>
    <property type="match status" value="1"/>
</dbReference>
<keyword evidence="2" id="KW-0472">Membrane</keyword>
<dbReference type="OrthoDB" id="2016548at2759"/>
<gene>
    <name evidence="4" type="ORF">CVT24_007907</name>
</gene>
<evidence type="ECO:0000313" key="5">
    <source>
        <dbReference type="Proteomes" id="UP000284842"/>
    </source>
</evidence>
<dbReference type="EMBL" id="NHTK01005893">
    <property type="protein sequence ID" value="PPQ71933.1"/>
    <property type="molecule type" value="Genomic_DNA"/>
</dbReference>
<reference evidence="4 5" key="1">
    <citation type="journal article" date="2018" name="Evol. Lett.">
        <title>Horizontal gene cluster transfer increased hallucinogenic mushroom diversity.</title>
        <authorList>
            <person name="Reynolds H.T."/>
            <person name="Vijayakumar V."/>
            <person name="Gluck-Thaler E."/>
            <person name="Korotkin H.B."/>
            <person name="Matheny P.B."/>
            <person name="Slot J.C."/>
        </authorList>
    </citation>
    <scope>NUCLEOTIDE SEQUENCE [LARGE SCALE GENOMIC DNA]</scope>
    <source>
        <strain evidence="4 5">2629</strain>
    </source>
</reference>
<dbReference type="STRING" id="181874.A0A409W0D7"/>
<feature type="transmembrane region" description="Helical" evidence="2">
    <location>
        <begin position="157"/>
        <end position="180"/>
    </location>
</feature>
<accession>A0A409W0D7</accession>
<feature type="transmembrane region" description="Helical" evidence="2">
    <location>
        <begin position="129"/>
        <end position="148"/>
    </location>
</feature>
<evidence type="ECO:0000259" key="3">
    <source>
        <dbReference type="Pfam" id="PF04982"/>
    </source>
</evidence>
<feature type="compositionally biased region" description="Polar residues" evidence="1">
    <location>
        <begin position="11"/>
        <end position="20"/>
    </location>
</feature>
<dbReference type="PANTHER" id="PTHR33741:SF5">
    <property type="entry name" value="TRANSMEMBRANE PROTEIN DDB_G0269096-RELATED"/>
    <property type="match status" value="1"/>
</dbReference>
<dbReference type="PANTHER" id="PTHR33741">
    <property type="entry name" value="TRANSMEMBRANE PROTEIN DDB_G0269096-RELATED"/>
    <property type="match status" value="1"/>
</dbReference>
<comment type="caution">
    <text evidence="4">The sequence shown here is derived from an EMBL/GenBank/DDBJ whole genome shotgun (WGS) entry which is preliminary data.</text>
</comment>
<evidence type="ECO:0000256" key="2">
    <source>
        <dbReference type="SAM" id="Phobius"/>
    </source>
</evidence>
<feature type="region of interest" description="Disordered" evidence="1">
    <location>
        <begin position="265"/>
        <end position="334"/>
    </location>
</feature>
<feature type="region of interest" description="Disordered" evidence="1">
    <location>
        <begin position="1"/>
        <end position="39"/>
    </location>
</feature>
<dbReference type="InParanoid" id="A0A409W0D7"/>
<proteinExistence type="predicted"/>
<feature type="compositionally biased region" description="Basic and acidic residues" evidence="1">
    <location>
        <begin position="288"/>
        <end position="316"/>
    </location>
</feature>
<feature type="transmembrane region" description="Helical" evidence="2">
    <location>
        <begin position="99"/>
        <end position="117"/>
    </location>
</feature>
<feature type="transmembrane region" description="Helical" evidence="2">
    <location>
        <begin position="68"/>
        <end position="87"/>
    </location>
</feature>
<dbReference type="InterPro" id="IPR007065">
    <property type="entry name" value="HPP"/>
</dbReference>